<sequence>MTKRLIAASALFCAAFAVHAQGTQAARPDDNASMVKPPGAPGSPAASATRPHNPDNMPVKRPNPPPNSDRMLHNSPASDAIAK</sequence>
<keyword evidence="2" id="KW-0732">Signal</keyword>
<dbReference type="RefSeq" id="WP_040049451.1">
    <property type="nucleotide sequence ID" value="NZ_FCNV02000005.1"/>
</dbReference>
<dbReference type="OrthoDB" id="9134665at2"/>
<feature type="chain" id="PRO_5024933120" description="Lipoprotein" evidence="2">
    <location>
        <begin position="21"/>
        <end position="83"/>
    </location>
</feature>
<reference evidence="3 4" key="1">
    <citation type="submission" date="2016-01" db="EMBL/GenBank/DDBJ databases">
        <authorList>
            <person name="Peeters C."/>
        </authorList>
    </citation>
    <scope>NUCLEOTIDE SEQUENCE [LARGE SCALE GENOMIC DNA]</scope>
    <source>
        <strain evidence="3">LMG 29315</strain>
    </source>
</reference>
<name>A0A658QYH6_9BURK</name>
<dbReference type="Proteomes" id="UP000198263">
    <property type="component" value="Unassembled WGS sequence"/>
</dbReference>
<gene>
    <name evidence="3" type="ORF">AWB72_03105</name>
</gene>
<dbReference type="EMBL" id="FCNV02000005">
    <property type="protein sequence ID" value="SAL33335.1"/>
    <property type="molecule type" value="Genomic_DNA"/>
</dbReference>
<evidence type="ECO:0000313" key="4">
    <source>
        <dbReference type="Proteomes" id="UP000198263"/>
    </source>
</evidence>
<evidence type="ECO:0008006" key="5">
    <source>
        <dbReference type="Google" id="ProtNLM"/>
    </source>
</evidence>
<dbReference type="AlphaFoldDB" id="A0A658QYH6"/>
<protein>
    <recommendedName>
        <fullName evidence="5">Lipoprotein</fullName>
    </recommendedName>
</protein>
<organism evidence="3 4">
    <name type="scientific">Caballeronia concitans</name>
    <dbReference type="NCBI Taxonomy" id="1777133"/>
    <lineage>
        <taxon>Bacteria</taxon>
        <taxon>Pseudomonadati</taxon>
        <taxon>Pseudomonadota</taxon>
        <taxon>Betaproteobacteria</taxon>
        <taxon>Burkholderiales</taxon>
        <taxon>Burkholderiaceae</taxon>
        <taxon>Caballeronia</taxon>
    </lineage>
</organism>
<feature type="region of interest" description="Disordered" evidence="1">
    <location>
        <begin position="23"/>
        <end position="83"/>
    </location>
</feature>
<proteinExistence type="predicted"/>
<comment type="caution">
    <text evidence="3">The sequence shown here is derived from an EMBL/GenBank/DDBJ whole genome shotgun (WGS) entry which is preliminary data.</text>
</comment>
<accession>A0A658QYH6</accession>
<feature type="signal peptide" evidence="2">
    <location>
        <begin position="1"/>
        <end position="20"/>
    </location>
</feature>
<evidence type="ECO:0000313" key="3">
    <source>
        <dbReference type="EMBL" id="SAL33335.1"/>
    </source>
</evidence>
<evidence type="ECO:0000256" key="1">
    <source>
        <dbReference type="SAM" id="MobiDB-lite"/>
    </source>
</evidence>
<evidence type="ECO:0000256" key="2">
    <source>
        <dbReference type="SAM" id="SignalP"/>
    </source>
</evidence>
<keyword evidence="4" id="KW-1185">Reference proteome</keyword>